<dbReference type="EMBL" id="JWZX01002376">
    <property type="protein sequence ID" value="KOO29707.1"/>
    <property type="molecule type" value="Genomic_DNA"/>
</dbReference>
<reference evidence="2" key="1">
    <citation type="journal article" date="2015" name="PLoS Genet.">
        <title>Genome Sequence and Transcriptome Analyses of Chrysochromulina tobin: Metabolic Tools for Enhanced Algal Fitness in the Prominent Order Prymnesiales (Haptophyceae).</title>
        <authorList>
            <person name="Hovde B.T."/>
            <person name="Deodato C.R."/>
            <person name="Hunsperger H.M."/>
            <person name="Ryken S.A."/>
            <person name="Yost W."/>
            <person name="Jha R.K."/>
            <person name="Patterson J."/>
            <person name="Monnat R.J. Jr."/>
            <person name="Barlow S.B."/>
            <person name="Starkenburg S.R."/>
            <person name="Cattolico R.A."/>
        </authorList>
    </citation>
    <scope>NUCLEOTIDE SEQUENCE</scope>
    <source>
        <strain evidence="2">CCMP291</strain>
    </source>
</reference>
<organism evidence="1 2">
    <name type="scientific">Chrysochromulina tobinii</name>
    <dbReference type="NCBI Taxonomy" id="1460289"/>
    <lineage>
        <taxon>Eukaryota</taxon>
        <taxon>Haptista</taxon>
        <taxon>Haptophyta</taxon>
        <taxon>Prymnesiophyceae</taxon>
        <taxon>Prymnesiales</taxon>
        <taxon>Chrysochromulinaceae</taxon>
        <taxon>Chrysochromulina</taxon>
    </lineage>
</organism>
<name>A0A0M0JTN5_9EUKA</name>
<dbReference type="AlphaFoldDB" id="A0A0M0JTN5"/>
<sequence>MHGHFAATGSRADSHTASATLSCPSPLSNVLASLGLDEPGPALLPLPPPSVLQFCSPTEASNHQLPSLTALSSSIQSSLYQSDGSAARSLPLHLPGVFPLPGYIGGCGCSTSISSCAPRLAHILPSICDAAMPGAGSDEGSALAVHMEVPLATAGGVAPWPPASSAAPRLQLPLPLSVDQVLHVASGFP</sequence>
<protein>
    <submittedName>
        <fullName evidence="1">Uncharacterized protein</fullName>
    </submittedName>
</protein>
<gene>
    <name evidence="1" type="ORF">Ctob_005185</name>
</gene>
<accession>A0A0M0JTN5</accession>
<evidence type="ECO:0000313" key="1">
    <source>
        <dbReference type="EMBL" id="KOO29707.1"/>
    </source>
</evidence>
<comment type="caution">
    <text evidence="1">The sequence shown here is derived from an EMBL/GenBank/DDBJ whole genome shotgun (WGS) entry which is preliminary data.</text>
</comment>
<keyword evidence="2" id="KW-1185">Reference proteome</keyword>
<evidence type="ECO:0000313" key="2">
    <source>
        <dbReference type="Proteomes" id="UP000037460"/>
    </source>
</evidence>
<dbReference type="Proteomes" id="UP000037460">
    <property type="component" value="Unassembled WGS sequence"/>
</dbReference>
<feature type="non-terminal residue" evidence="1">
    <location>
        <position position="189"/>
    </location>
</feature>
<proteinExistence type="predicted"/>